<proteinExistence type="predicted"/>
<organism evidence="2 3">
    <name type="scientific">Setaria italica</name>
    <name type="common">Foxtail millet</name>
    <name type="synonym">Panicum italicum</name>
    <dbReference type="NCBI Taxonomy" id="4555"/>
    <lineage>
        <taxon>Eukaryota</taxon>
        <taxon>Viridiplantae</taxon>
        <taxon>Streptophyta</taxon>
        <taxon>Embryophyta</taxon>
        <taxon>Tracheophyta</taxon>
        <taxon>Spermatophyta</taxon>
        <taxon>Magnoliopsida</taxon>
        <taxon>Liliopsida</taxon>
        <taxon>Poales</taxon>
        <taxon>Poaceae</taxon>
        <taxon>PACMAD clade</taxon>
        <taxon>Panicoideae</taxon>
        <taxon>Panicodae</taxon>
        <taxon>Paniceae</taxon>
        <taxon>Cenchrinae</taxon>
        <taxon>Setaria</taxon>
    </lineage>
</organism>
<dbReference type="Proteomes" id="UP000004995">
    <property type="component" value="Unassembled WGS sequence"/>
</dbReference>
<feature type="domain" description="F-box" evidence="1">
    <location>
        <begin position="57"/>
        <end position="97"/>
    </location>
</feature>
<reference evidence="3" key="1">
    <citation type="journal article" date="2012" name="Nat. Biotechnol.">
        <title>Reference genome sequence of the model plant Setaria.</title>
        <authorList>
            <person name="Bennetzen J.L."/>
            <person name="Schmutz J."/>
            <person name="Wang H."/>
            <person name="Percifield R."/>
            <person name="Hawkins J."/>
            <person name="Pontaroli A.C."/>
            <person name="Estep M."/>
            <person name="Feng L."/>
            <person name="Vaughn J.N."/>
            <person name="Grimwood J."/>
            <person name="Jenkins J."/>
            <person name="Barry K."/>
            <person name="Lindquist E."/>
            <person name="Hellsten U."/>
            <person name="Deshpande S."/>
            <person name="Wang X."/>
            <person name="Wu X."/>
            <person name="Mitros T."/>
            <person name="Triplett J."/>
            <person name="Yang X."/>
            <person name="Ye C.Y."/>
            <person name="Mauro-Herrera M."/>
            <person name="Wang L."/>
            <person name="Li P."/>
            <person name="Sharma M."/>
            <person name="Sharma R."/>
            <person name="Ronald P.C."/>
            <person name="Panaud O."/>
            <person name="Kellogg E.A."/>
            <person name="Brutnell T.P."/>
            <person name="Doust A.N."/>
            <person name="Tuskan G.A."/>
            <person name="Rokhsar D."/>
            <person name="Devos K.M."/>
        </authorList>
    </citation>
    <scope>NUCLEOTIDE SEQUENCE [LARGE SCALE GENOMIC DNA]</scope>
    <source>
        <strain evidence="3">cv. Yugu1</strain>
    </source>
</reference>
<dbReference type="Pfam" id="PF00646">
    <property type="entry name" value="F-box"/>
    <property type="match status" value="1"/>
</dbReference>
<accession>K3ZNY0</accession>
<evidence type="ECO:0000313" key="3">
    <source>
        <dbReference type="Proteomes" id="UP000004995"/>
    </source>
</evidence>
<dbReference type="eggNOG" id="ENOG502R415">
    <property type="taxonomic scope" value="Eukaryota"/>
</dbReference>
<dbReference type="InParanoid" id="K3ZNY0"/>
<protein>
    <recommendedName>
        <fullName evidence="1">F-box domain-containing protein</fullName>
    </recommendedName>
</protein>
<dbReference type="Gramene" id="KQK93908">
    <property type="protein sequence ID" value="KQK93908"/>
    <property type="gene ID" value="SETIT_028310mg"/>
</dbReference>
<dbReference type="SMART" id="SM00256">
    <property type="entry name" value="FBOX"/>
    <property type="match status" value="1"/>
</dbReference>
<evidence type="ECO:0000259" key="1">
    <source>
        <dbReference type="PROSITE" id="PS50181"/>
    </source>
</evidence>
<dbReference type="PANTHER" id="PTHR34591:SF52">
    <property type="entry name" value="F-BOX DOMAIN-CONTAINING PROTEIN"/>
    <property type="match status" value="1"/>
</dbReference>
<dbReference type="InterPro" id="IPR001810">
    <property type="entry name" value="F-box_dom"/>
</dbReference>
<reference evidence="2" key="2">
    <citation type="submission" date="2018-08" db="UniProtKB">
        <authorList>
            <consortium name="EnsemblPlants"/>
        </authorList>
    </citation>
    <scope>IDENTIFICATION</scope>
    <source>
        <strain evidence="2">Yugu1</strain>
    </source>
</reference>
<dbReference type="PROSITE" id="PS50181">
    <property type="entry name" value="FBOX"/>
    <property type="match status" value="1"/>
</dbReference>
<keyword evidence="3" id="KW-1185">Reference proteome</keyword>
<dbReference type="EnsemblPlants" id="KQK93908">
    <property type="protein sequence ID" value="KQK93908"/>
    <property type="gene ID" value="SETIT_028310mg"/>
</dbReference>
<dbReference type="Gene3D" id="1.20.1280.50">
    <property type="match status" value="1"/>
</dbReference>
<dbReference type="HOGENOM" id="CLU_992424_0_0_1"/>
<dbReference type="InterPro" id="IPR036047">
    <property type="entry name" value="F-box-like_dom_sf"/>
</dbReference>
<dbReference type="SUPFAM" id="SSF81383">
    <property type="entry name" value="F-box domain"/>
    <property type="match status" value="1"/>
</dbReference>
<dbReference type="AlphaFoldDB" id="K3ZNY0"/>
<evidence type="ECO:0000313" key="2">
    <source>
        <dbReference type="EnsemblPlants" id="KQK93908"/>
    </source>
</evidence>
<dbReference type="PANTHER" id="PTHR34591">
    <property type="entry name" value="OS03G0653100 PROTEIN-RELATED"/>
    <property type="match status" value="1"/>
</dbReference>
<dbReference type="EMBL" id="AGNK02004709">
    <property type="status" value="NOT_ANNOTATED_CDS"/>
    <property type="molecule type" value="Genomic_DNA"/>
</dbReference>
<name>K3ZNY0_SETIT</name>
<sequence>EPTSLAVLSSLRQALPPDEFHLASPNLALSPSRSAILSPAIARGGDSMDPLPPPPPLPDDALAGVLRRLAPRDLAASRCVCRAWRRVVDDRRLLRADLLPRSLGGIFLNLHDLWEGEAAGTLPGMVGSARFFYHQGCYWRGSLNICCSDCFVMSITVVLVILSFTKYELPVSVSLLQNITVRQQVSTIVEEKMGEKFEWDSDNDNVLEHGGRSKDSYIVVFLSDKFDRVLAYNWSSSKLQDLGQLFPKFYIERDLLFQHRLASASFPYTPCWLGELPEKQN</sequence>